<feature type="region of interest" description="Disordered" evidence="1">
    <location>
        <begin position="23"/>
        <end position="96"/>
    </location>
</feature>
<evidence type="ECO:0000256" key="1">
    <source>
        <dbReference type="SAM" id="MobiDB-lite"/>
    </source>
</evidence>
<gene>
    <name evidence="3" type="ORF">F0U60_21370</name>
</gene>
<feature type="compositionally biased region" description="Basic and acidic residues" evidence="1">
    <location>
        <begin position="70"/>
        <end position="96"/>
    </location>
</feature>
<organism evidence="3 4">
    <name type="scientific">Archangium minus</name>
    <dbReference type="NCBI Taxonomy" id="83450"/>
    <lineage>
        <taxon>Bacteria</taxon>
        <taxon>Pseudomonadati</taxon>
        <taxon>Myxococcota</taxon>
        <taxon>Myxococcia</taxon>
        <taxon>Myxococcales</taxon>
        <taxon>Cystobacterineae</taxon>
        <taxon>Archangiaceae</taxon>
        <taxon>Archangium</taxon>
    </lineage>
</organism>
<sequence length="285" mass="32108">MRTAAVHSWILPCLLGGLTLATPTFAQDDDSSYAYPDDEQPEETSSSRRRRAQQEEDTPYAYPDEEKSEETDTPRRRRSRAEEDTASDFRRIAEEEDEEKKFEHLARMDDPNTGVAFEVLGGAMFLSSARGQQLGDLLPAIGGRFTWEYGRLLNVEPLREALWFDVRYTYAGMREGTQLIVGDTRLHYATIAPAYELTFGEGSDYGVYAQVGGGIAYEHTTLEIGGKLTPLDDIKPLIQYGVGLRGRTKLSSETNVRLAWRVELMRFRRGYMDDTFLGASLGTAF</sequence>
<keyword evidence="2" id="KW-0732">Signal</keyword>
<dbReference type="EMBL" id="CP043494">
    <property type="protein sequence ID" value="WNG46382.1"/>
    <property type="molecule type" value="Genomic_DNA"/>
</dbReference>
<reference evidence="3 4" key="1">
    <citation type="submission" date="2019-08" db="EMBL/GenBank/DDBJ databases">
        <title>Archangium and Cystobacter genomes.</title>
        <authorList>
            <person name="Chen I.-C.K."/>
            <person name="Wielgoss S."/>
        </authorList>
    </citation>
    <scope>NUCLEOTIDE SEQUENCE [LARGE SCALE GENOMIC DNA]</scope>
    <source>
        <strain evidence="3 4">Cbm 6</strain>
    </source>
</reference>
<evidence type="ECO:0008006" key="5">
    <source>
        <dbReference type="Google" id="ProtNLM"/>
    </source>
</evidence>
<feature type="chain" id="PRO_5046173659" description="Outer membrane protein beta-barrel domain-containing protein" evidence="2">
    <location>
        <begin position="27"/>
        <end position="285"/>
    </location>
</feature>
<feature type="compositionally biased region" description="Acidic residues" evidence="1">
    <location>
        <begin position="27"/>
        <end position="42"/>
    </location>
</feature>
<keyword evidence="4" id="KW-1185">Reference proteome</keyword>
<protein>
    <recommendedName>
        <fullName evidence="5">Outer membrane protein beta-barrel domain-containing protein</fullName>
    </recommendedName>
</protein>
<evidence type="ECO:0000256" key="2">
    <source>
        <dbReference type="SAM" id="SignalP"/>
    </source>
</evidence>
<feature type="signal peptide" evidence="2">
    <location>
        <begin position="1"/>
        <end position="26"/>
    </location>
</feature>
<evidence type="ECO:0000313" key="4">
    <source>
        <dbReference type="Proteomes" id="UP001611383"/>
    </source>
</evidence>
<evidence type="ECO:0000313" key="3">
    <source>
        <dbReference type="EMBL" id="WNG46382.1"/>
    </source>
</evidence>
<name>A0ABY9WRG3_9BACT</name>
<dbReference type="Proteomes" id="UP001611383">
    <property type="component" value="Chromosome"/>
</dbReference>
<proteinExistence type="predicted"/>
<accession>A0ABY9WRG3</accession>